<dbReference type="PROSITE" id="PS00624">
    <property type="entry name" value="GMC_OXRED_2"/>
    <property type="match status" value="1"/>
</dbReference>
<dbReference type="InterPro" id="IPR036188">
    <property type="entry name" value="FAD/NAD-bd_sf"/>
</dbReference>
<dbReference type="PANTHER" id="PTHR11552:SF158">
    <property type="entry name" value="GH23626P-RELATED"/>
    <property type="match status" value="1"/>
</dbReference>
<dbReference type="InterPro" id="IPR012132">
    <property type="entry name" value="GMC_OxRdtase"/>
</dbReference>
<dbReference type="AlphaFoldDB" id="A0AAR5P7K8"/>
<keyword evidence="7" id="KW-1185">Reference proteome</keyword>
<dbReference type="SUPFAM" id="SSF51905">
    <property type="entry name" value="FAD/NAD(P)-binding domain"/>
    <property type="match status" value="1"/>
</dbReference>
<feature type="signal peptide" evidence="4">
    <location>
        <begin position="1"/>
        <end position="26"/>
    </location>
</feature>
<feature type="domain" description="Glucose-methanol-choline oxidoreductase N-terminal" evidence="5">
    <location>
        <begin position="324"/>
        <end position="338"/>
    </location>
</feature>
<reference evidence="7" key="1">
    <citation type="journal article" date="2013" name="Genome Biol.">
        <title>Draft genome of the mountain pine beetle, Dendroctonus ponderosae Hopkins, a major forest pest.</title>
        <authorList>
            <person name="Keeling C.I."/>
            <person name="Yuen M.M."/>
            <person name="Liao N.Y."/>
            <person name="Docking T.R."/>
            <person name="Chan S.K."/>
            <person name="Taylor G.A."/>
            <person name="Palmquist D.L."/>
            <person name="Jackman S.D."/>
            <person name="Nguyen A."/>
            <person name="Li M."/>
            <person name="Henderson H."/>
            <person name="Janes J.K."/>
            <person name="Zhao Y."/>
            <person name="Pandoh P."/>
            <person name="Moore R."/>
            <person name="Sperling F.A."/>
            <person name="Huber D.P."/>
            <person name="Birol I."/>
            <person name="Jones S.J."/>
            <person name="Bohlmann J."/>
        </authorList>
    </citation>
    <scope>NUCLEOTIDE SEQUENCE</scope>
</reference>
<accession>A0AAR5P7K8</accession>
<keyword evidence="3" id="KW-0285">Flavoprotein</keyword>
<dbReference type="InterPro" id="IPR007867">
    <property type="entry name" value="GMC_OxRtase_C"/>
</dbReference>
<evidence type="ECO:0000259" key="5">
    <source>
        <dbReference type="PROSITE" id="PS00624"/>
    </source>
</evidence>
<evidence type="ECO:0000256" key="2">
    <source>
        <dbReference type="PIRSR" id="PIRSR000137-1"/>
    </source>
</evidence>
<dbReference type="SUPFAM" id="SSF54373">
    <property type="entry name" value="FAD-linked reductases, C-terminal domain"/>
    <property type="match status" value="1"/>
</dbReference>
<keyword evidence="3" id="KW-0274">FAD</keyword>
<evidence type="ECO:0000256" key="3">
    <source>
        <dbReference type="PIRSR" id="PIRSR000137-2"/>
    </source>
</evidence>
<evidence type="ECO:0000256" key="4">
    <source>
        <dbReference type="SAM" id="SignalP"/>
    </source>
</evidence>
<feature type="active site" description="Proton acceptor" evidence="2">
    <location>
        <position position="598"/>
    </location>
</feature>
<keyword evidence="4" id="KW-0732">Signal</keyword>
<evidence type="ECO:0000256" key="1">
    <source>
        <dbReference type="ARBA" id="ARBA00010790"/>
    </source>
</evidence>
<reference evidence="6" key="2">
    <citation type="submission" date="2024-08" db="UniProtKB">
        <authorList>
            <consortium name="EnsemblMetazoa"/>
        </authorList>
    </citation>
    <scope>IDENTIFICATION</scope>
</reference>
<dbReference type="Pfam" id="PF05199">
    <property type="entry name" value="GMC_oxred_C"/>
    <property type="match status" value="1"/>
</dbReference>
<dbReference type="Pfam" id="PF00732">
    <property type="entry name" value="GMC_oxred_N"/>
    <property type="match status" value="1"/>
</dbReference>
<feature type="chain" id="PRO_5043860110" description="Glucose-methanol-choline oxidoreductase N-terminal domain-containing protein" evidence="4">
    <location>
        <begin position="27"/>
        <end position="619"/>
    </location>
</feature>
<dbReference type="Gene3D" id="3.30.560.10">
    <property type="entry name" value="Glucose Oxidase, domain 3"/>
    <property type="match status" value="1"/>
</dbReference>
<evidence type="ECO:0000313" key="7">
    <source>
        <dbReference type="Proteomes" id="UP000019118"/>
    </source>
</evidence>
<dbReference type="Proteomes" id="UP000019118">
    <property type="component" value="Unassembled WGS sequence"/>
</dbReference>
<dbReference type="InterPro" id="IPR000172">
    <property type="entry name" value="GMC_OxRdtase_N"/>
</dbReference>
<name>A0AAR5P7K8_DENPD</name>
<comment type="similarity">
    <text evidence="1">Belongs to the GMC oxidoreductase family.</text>
</comment>
<dbReference type="PANTHER" id="PTHR11552">
    <property type="entry name" value="GLUCOSE-METHANOL-CHOLINE GMC OXIDOREDUCTASE"/>
    <property type="match status" value="1"/>
</dbReference>
<dbReference type="GO" id="GO:0016614">
    <property type="term" value="F:oxidoreductase activity, acting on CH-OH group of donors"/>
    <property type="evidence" value="ECO:0007669"/>
    <property type="project" value="InterPro"/>
</dbReference>
<feature type="binding site" evidence="3">
    <location>
        <position position="289"/>
    </location>
    <ligand>
        <name>FAD</name>
        <dbReference type="ChEBI" id="CHEBI:57692"/>
    </ligand>
</feature>
<dbReference type="PIRSF" id="PIRSF000137">
    <property type="entry name" value="Alcohol_oxidase"/>
    <property type="match status" value="1"/>
</dbReference>
<comment type="cofactor">
    <cofactor evidence="3">
        <name>FAD</name>
        <dbReference type="ChEBI" id="CHEBI:57692"/>
    </cofactor>
</comment>
<dbReference type="EnsemblMetazoa" id="XM_019901062.1">
    <property type="protein sequence ID" value="XP_019756621.1"/>
    <property type="gene ID" value="LOC109535190"/>
</dbReference>
<evidence type="ECO:0000313" key="6">
    <source>
        <dbReference type="EnsemblMetazoa" id="XP_019756621.1"/>
    </source>
</evidence>
<dbReference type="GO" id="GO:0050660">
    <property type="term" value="F:flavin adenine dinucleotide binding"/>
    <property type="evidence" value="ECO:0007669"/>
    <property type="project" value="InterPro"/>
</dbReference>
<proteinExistence type="inferred from homology"/>
<feature type="active site" description="Proton donor" evidence="2">
    <location>
        <position position="555"/>
    </location>
</feature>
<dbReference type="Gene3D" id="3.50.50.60">
    <property type="entry name" value="FAD/NAD(P)-binding domain"/>
    <property type="match status" value="1"/>
</dbReference>
<protein>
    <recommendedName>
        <fullName evidence="5">Glucose-methanol-choline oxidoreductase N-terminal domain-containing protein</fullName>
    </recommendedName>
</protein>
<sequence length="619" mass="68137">MKQYKFYATALLCFALSANILTRALSDEEFDEFVSKIEDFIDDSSSNVWATNNDDYFSSENASSVDYGTFDFIIVGGGTAGGILANRLSEQENFTVLLVEAGKGRAAIVDVLGLNSYLVASEWNWAYNTTKQTTGCLGSVDQRCSLGRGKGLGGSSSINDAFISRGNHKDFDQWADLGDIGWSFEDCLPYFKKTEKTTFSVNASDEPYHGFDGMQSLSRAEDTPILTDALVSAFEELGNSYVDFNGETQYGVGRPQYYLENNTRASTAHSYIFPALNRTNLNITVESLVTKVILSNKTATGIEFWKNGTKYTATAGKEVIVSAGAVNSPQLLMLSGIGPEAELNKHGIEIIADLPVGENYQDHPMFPGVYYRTNGTWYNNTLLENLDLWRDAHRPLVAGYALQTVNYFNSEGNDSIIPEVEILTIGPPAVTESVGVFLGYNDTYLETLEVLDSTTDFSLLLILLHPQNTGKVTLKSNSPKDYPVIENDYFGSDDDVEIMYNAIQYALKLNETEGFKRLGAYQLYPAVPDCDPYYDALSKDWWICSIRYSSAAGLHILGTTRFGVDPEKSVVDPDLKVHGIENLRVVDAGVIPSEISGHLNAFVAMVAEKAADIIKSAYQ</sequence>
<organism evidence="6 7">
    <name type="scientific">Dendroctonus ponderosae</name>
    <name type="common">Mountain pine beetle</name>
    <dbReference type="NCBI Taxonomy" id="77166"/>
    <lineage>
        <taxon>Eukaryota</taxon>
        <taxon>Metazoa</taxon>
        <taxon>Ecdysozoa</taxon>
        <taxon>Arthropoda</taxon>
        <taxon>Hexapoda</taxon>
        <taxon>Insecta</taxon>
        <taxon>Pterygota</taxon>
        <taxon>Neoptera</taxon>
        <taxon>Endopterygota</taxon>
        <taxon>Coleoptera</taxon>
        <taxon>Polyphaga</taxon>
        <taxon>Cucujiformia</taxon>
        <taxon>Curculionidae</taxon>
        <taxon>Scolytinae</taxon>
        <taxon>Dendroctonus</taxon>
    </lineage>
</organism>